<dbReference type="GO" id="GO:0003746">
    <property type="term" value="F:translation elongation factor activity"/>
    <property type="evidence" value="ECO:0007669"/>
    <property type="project" value="UniProtKB-KW"/>
</dbReference>
<feature type="domain" description="MULE transposase" evidence="2">
    <location>
        <begin position="281"/>
        <end position="377"/>
    </location>
</feature>
<keyword evidence="3" id="KW-0648">Protein biosynthesis</keyword>
<comment type="caution">
    <text evidence="3">The sequence shown here is derived from an EMBL/GenBank/DDBJ whole genome shotgun (WGS) entry which is preliminary data.</text>
</comment>
<proteinExistence type="predicted"/>
<dbReference type="PANTHER" id="PTHR31569:SF4">
    <property type="entry name" value="SWIM-TYPE DOMAIN-CONTAINING PROTEIN"/>
    <property type="match status" value="1"/>
</dbReference>
<reference evidence="3" key="1">
    <citation type="submission" date="2023-01" db="EMBL/GenBank/DDBJ databases">
        <title>The growth and conidiation of Purpureocillium lavendulum are regulated by nitrogen source and histone H3K14 acetylation.</title>
        <authorList>
            <person name="Tang P."/>
            <person name="Han J."/>
            <person name="Zhang C."/>
            <person name="Tang P."/>
            <person name="Qi F."/>
            <person name="Zhang K."/>
            <person name="Liang L."/>
        </authorList>
    </citation>
    <scope>NUCLEOTIDE SEQUENCE</scope>
    <source>
        <strain evidence="3">YMF1.00683</strain>
    </source>
</reference>
<evidence type="ECO:0000313" key="4">
    <source>
        <dbReference type="Proteomes" id="UP001163105"/>
    </source>
</evidence>
<keyword evidence="4" id="KW-1185">Reference proteome</keyword>
<dbReference type="Proteomes" id="UP001163105">
    <property type="component" value="Unassembled WGS sequence"/>
</dbReference>
<keyword evidence="3" id="KW-0251">Elongation factor</keyword>
<evidence type="ECO:0000256" key="1">
    <source>
        <dbReference type="SAM" id="MobiDB-lite"/>
    </source>
</evidence>
<feature type="region of interest" description="Disordered" evidence="1">
    <location>
        <begin position="718"/>
        <end position="756"/>
    </location>
</feature>
<dbReference type="PANTHER" id="PTHR31569">
    <property type="entry name" value="SWIM-TYPE DOMAIN-CONTAINING PROTEIN"/>
    <property type="match status" value="1"/>
</dbReference>
<organism evidence="3 4">
    <name type="scientific">Purpureocillium lavendulum</name>
    <dbReference type="NCBI Taxonomy" id="1247861"/>
    <lineage>
        <taxon>Eukaryota</taxon>
        <taxon>Fungi</taxon>
        <taxon>Dikarya</taxon>
        <taxon>Ascomycota</taxon>
        <taxon>Pezizomycotina</taxon>
        <taxon>Sordariomycetes</taxon>
        <taxon>Hypocreomycetidae</taxon>
        <taxon>Hypocreales</taxon>
        <taxon>Ophiocordycipitaceae</taxon>
        <taxon>Purpureocillium</taxon>
    </lineage>
</organism>
<dbReference type="InterPro" id="IPR018289">
    <property type="entry name" value="MULE_transposase_dom"/>
</dbReference>
<feature type="compositionally biased region" description="Low complexity" evidence="1">
    <location>
        <begin position="15"/>
        <end position="24"/>
    </location>
</feature>
<dbReference type="InterPro" id="IPR052579">
    <property type="entry name" value="Zinc_finger_SWIM"/>
</dbReference>
<name>A0AB34FK22_9HYPO</name>
<feature type="compositionally biased region" description="Pro residues" evidence="1">
    <location>
        <begin position="1"/>
        <end position="10"/>
    </location>
</feature>
<accession>A0AB34FK22</accession>
<sequence length="756" mass="87072">MAPSKLPPMLPQALPESSEAPPAESADEASDSDDSDHSDNSDNWDGQPWEAAIPPGSPLVATTYESSQSLFDTLREFCIENRMGLITLRSQKDKAKMRTVKYELVCDKSRYNQRESNAKIRSTNTTKLAANCPFKIIVQSLQANNYAWSLRTVSSLHRGHGPSQAITEHYHLRKLSEEQMNLLEDLCLDKTISSRSIYKQLCHKWPRIPLRRTDIYNWRWKVNQAKRQGYGPANDFVRTLSESTKVWIWGLDWIGDELRFRNAAWGYHKGGKMWQQFSSCLQIDATYSTNCYKMPLVTVVAVSSEKTSMPVCYGLLNNEQAASYEWFLKQMSRFQRAGFISPPEVVITDMDDQLRNAIRQTFPDAQLQLCVFHINSNVVAYIKKWWKKADDSLDSDPDDVQESADALDVEELGRENAKVKDMKNAKLGPLPKRVLNTRAGLYLLWSHMVYSKSEEDFNEAWRQIQQTFAYQTRILRYFEDTLLPLKKEWACCYTRYYRNFGLITTAPAESNHHSLKTYRLSLRSDLPDAATASQTDDKRQLYKEKIQRANTTIRNKFSGREWLGNLPLNVTRWALDLLDEIHRLAESSQASKKKLPSCTGSTKAQHGLPCAHRLLQLASRSEPLTTEDLDPFWHIKQSRGIRDPLLQIRCPPMASSNLRLEGQHEVVCRAQRADFTLNSSWDQPLTTKMQPTYEPLYFGADGVKVPCRQQLEPLINGQRDVKKPTSDLSDLRNVPRRNRDKKRWEIASRFQQTRRA</sequence>
<dbReference type="Pfam" id="PF10551">
    <property type="entry name" value="MULE"/>
    <property type="match status" value="1"/>
</dbReference>
<gene>
    <name evidence="3" type="ORF">O9K51_08460</name>
</gene>
<evidence type="ECO:0000313" key="3">
    <source>
        <dbReference type="EMBL" id="KAJ6439054.1"/>
    </source>
</evidence>
<dbReference type="EMBL" id="JAQHRD010000007">
    <property type="protein sequence ID" value="KAJ6439054.1"/>
    <property type="molecule type" value="Genomic_DNA"/>
</dbReference>
<feature type="region of interest" description="Disordered" evidence="1">
    <location>
        <begin position="1"/>
        <end position="58"/>
    </location>
</feature>
<protein>
    <submittedName>
        <fullName evidence="3">Transcription elongation factor A</fullName>
    </submittedName>
</protein>
<dbReference type="AlphaFoldDB" id="A0AB34FK22"/>
<feature type="compositionally biased region" description="Acidic residues" evidence="1">
    <location>
        <begin position="25"/>
        <end position="34"/>
    </location>
</feature>
<evidence type="ECO:0000259" key="2">
    <source>
        <dbReference type="Pfam" id="PF10551"/>
    </source>
</evidence>